<organism evidence="2 3">
    <name type="scientific">Cyphomyrmex costatus</name>
    <dbReference type="NCBI Taxonomy" id="456900"/>
    <lineage>
        <taxon>Eukaryota</taxon>
        <taxon>Metazoa</taxon>
        <taxon>Ecdysozoa</taxon>
        <taxon>Arthropoda</taxon>
        <taxon>Hexapoda</taxon>
        <taxon>Insecta</taxon>
        <taxon>Pterygota</taxon>
        <taxon>Neoptera</taxon>
        <taxon>Endopterygota</taxon>
        <taxon>Hymenoptera</taxon>
        <taxon>Apocrita</taxon>
        <taxon>Aculeata</taxon>
        <taxon>Formicoidea</taxon>
        <taxon>Formicidae</taxon>
        <taxon>Myrmicinae</taxon>
        <taxon>Cyphomyrmex</taxon>
    </lineage>
</organism>
<dbReference type="EMBL" id="KQ977070">
    <property type="protein sequence ID" value="KYN05955.1"/>
    <property type="molecule type" value="Genomic_DNA"/>
</dbReference>
<dbReference type="STRING" id="456900.A0A151IM34"/>
<evidence type="ECO:0000313" key="3">
    <source>
        <dbReference type="Proteomes" id="UP000078542"/>
    </source>
</evidence>
<keyword evidence="3" id="KW-1185">Reference proteome</keyword>
<dbReference type="PANTHER" id="PTHR47326:SF1">
    <property type="entry name" value="HTH PSQ-TYPE DOMAIN-CONTAINING PROTEIN"/>
    <property type="match status" value="1"/>
</dbReference>
<evidence type="ECO:0000313" key="2">
    <source>
        <dbReference type="EMBL" id="KYN05955.1"/>
    </source>
</evidence>
<gene>
    <name evidence="2" type="ORF">ALC62_03107</name>
</gene>
<evidence type="ECO:0000259" key="1">
    <source>
        <dbReference type="Pfam" id="PF16087"/>
    </source>
</evidence>
<feature type="domain" description="DUF4817" evidence="1">
    <location>
        <begin position="5"/>
        <end position="59"/>
    </location>
</feature>
<dbReference type="GO" id="GO:0003676">
    <property type="term" value="F:nucleic acid binding"/>
    <property type="evidence" value="ECO:0007669"/>
    <property type="project" value="InterPro"/>
</dbReference>
<sequence length="215" mass="24897">MASYTLQEYTDMIIMYGVAGECGFAAARLYAERFPARERHPDAHVILRCVRRFREMGSVLRTGQYAGVRVNIDVADEERILQAFEENPRSSIRGVARALGLSQYAVYITLRRNGQHPYHLQRVQQLLARDIEPRICFCEGLLAQCRRNVLFPDRILWTDEATFTPNGVFNSRNNLFWAEENPHIIRQGGFQYRWSINVWAGVVADRIVSSKRFII</sequence>
<dbReference type="InterPro" id="IPR032135">
    <property type="entry name" value="DUF4817"/>
</dbReference>
<reference evidence="2 3" key="1">
    <citation type="submission" date="2016-03" db="EMBL/GenBank/DDBJ databases">
        <title>Cyphomyrmex costatus WGS genome.</title>
        <authorList>
            <person name="Nygaard S."/>
            <person name="Hu H."/>
            <person name="Boomsma J."/>
            <person name="Zhang G."/>
        </authorList>
    </citation>
    <scope>NUCLEOTIDE SEQUENCE [LARGE SCALE GENOMIC DNA]</scope>
    <source>
        <strain evidence="2">MS0001</strain>
        <tissue evidence="2">Whole body</tissue>
    </source>
</reference>
<protein>
    <recommendedName>
        <fullName evidence="1">DUF4817 domain-containing protein</fullName>
    </recommendedName>
</protein>
<dbReference type="Pfam" id="PF16087">
    <property type="entry name" value="DUF4817"/>
    <property type="match status" value="1"/>
</dbReference>
<name>A0A151IM34_9HYME</name>
<proteinExistence type="predicted"/>
<dbReference type="InterPro" id="IPR036397">
    <property type="entry name" value="RNaseH_sf"/>
</dbReference>
<dbReference type="PANTHER" id="PTHR47326">
    <property type="entry name" value="TRANSPOSABLE ELEMENT TC3 TRANSPOSASE-LIKE PROTEIN"/>
    <property type="match status" value="1"/>
</dbReference>
<dbReference type="Proteomes" id="UP000078542">
    <property type="component" value="Unassembled WGS sequence"/>
</dbReference>
<dbReference type="Gene3D" id="3.30.420.10">
    <property type="entry name" value="Ribonuclease H-like superfamily/Ribonuclease H"/>
    <property type="match status" value="1"/>
</dbReference>
<dbReference type="AlphaFoldDB" id="A0A151IM34"/>
<accession>A0A151IM34</accession>